<sequence length="657" mass="72939">MIADDDAMQRLGQRVKSKFLNIANKGSRRLSGQSASSQAKKSRWKGAALSLEEEDEATGDESLASSRIRLFLRRISRDEDVDAISICTDQDELNEMGPFSQNTVLPKLSSPSRHLQKYSESPVCPNSAFVVPTELQAFGKNLQKRKSKFLGSEDHERPSLVPSESHDLANIIEAESDDDGDQGGGDEDENEDEQREGVESEDGRRRGNVGGGEPANLKSKLSKTIIRTHDRVMSAATANNLTSNNPLFKSAKRSEKSANSPIFSLDEEKEVLERVKKFDVANIQMSIKLARLALSKDTKNIAGKMRGNRTNKHLDELDPVVHRADINIGEVIRGEVGNSPQVCVFRLGFSRSSHLNTLRNKKLRFTVRAVSACIPNIMISTFTEPTRHTPASSAFPDGFMWMGKIDGDASVEVPPDDPDAIDPLHNPHGVYYISVFSTTSCDLCVFELQVAALDSIRLPTYHKQVATGYVEYSLLKTYIKSTYSHVRDFHIQRRDRLHRLSSWQADSACLRATDCRTSLSRESIQEELLLRPPPLLQPLPQAHVSFDPALSLSAASSSIRFSVHKETPEAETSTTKAAVRETLSSVRCTLASSHAERVSKAPTSFRASTPRVSETLEKLFRAAGVVDATEDEEEREEEKTWTEQGDKGISTWREQEG</sequence>
<protein>
    <submittedName>
        <fullName evidence="2">Uncharacterized protein</fullName>
    </submittedName>
</protein>
<dbReference type="EMBL" id="HBEO01022131">
    <property type="protein sequence ID" value="CAD8492332.1"/>
    <property type="molecule type" value="Transcribed_RNA"/>
</dbReference>
<evidence type="ECO:0000313" key="2">
    <source>
        <dbReference type="EMBL" id="CAD8492332.1"/>
    </source>
</evidence>
<accession>A0A7S0ES00</accession>
<feature type="region of interest" description="Disordered" evidence="1">
    <location>
        <begin position="624"/>
        <end position="657"/>
    </location>
</feature>
<feature type="compositionally biased region" description="Basic and acidic residues" evidence="1">
    <location>
        <begin position="637"/>
        <end position="646"/>
    </location>
</feature>
<name>A0A7S0ES00_9CRYP</name>
<feature type="compositionally biased region" description="Acidic residues" evidence="1">
    <location>
        <begin position="175"/>
        <end position="194"/>
    </location>
</feature>
<feature type="region of interest" description="Disordered" evidence="1">
    <location>
        <begin position="27"/>
        <end position="59"/>
    </location>
</feature>
<organism evidence="2">
    <name type="scientific">Hanusia phi</name>
    <dbReference type="NCBI Taxonomy" id="3032"/>
    <lineage>
        <taxon>Eukaryota</taxon>
        <taxon>Cryptophyceae</taxon>
        <taxon>Pyrenomonadales</taxon>
        <taxon>Geminigeraceae</taxon>
        <taxon>Hanusia</taxon>
    </lineage>
</organism>
<proteinExistence type="predicted"/>
<evidence type="ECO:0000256" key="1">
    <source>
        <dbReference type="SAM" id="MobiDB-lite"/>
    </source>
</evidence>
<feature type="region of interest" description="Disordered" evidence="1">
    <location>
        <begin position="175"/>
        <end position="221"/>
    </location>
</feature>
<feature type="compositionally biased region" description="Basic and acidic residues" evidence="1">
    <location>
        <begin position="195"/>
        <end position="205"/>
    </location>
</feature>
<reference evidence="2" key="1">
    <citation type="submission" date="2021-01" db="EMBL/GenBank/DDBJ databases">
        <authorList>
            <person name="Corre E."/>
            <person name="Pelletier E."/>
            <person name="Niang G."/>
            <person name="Scheremetjew M."/>
            <person name="Finn R."/>
            <person name="Kale V."/>
            <person name="Holt S."/>
            <person name="Cochrane G."/>
            <person name="Meng A."/>
            <person name="Brown T."/>
            <person name="Cohen L."/>
        </authorList>
    </citation>
    <scope>NUCLEOTIDE SEQUENCE</scope>
    <source>
        <strain evidence="2">CCMP325</strain>
    </source>
</reference>
<dbReference type="AlphaFoldDB" id="A0A7S0ES00"/>
<gene>
    <name evidence="2" type="ORF">HPHI1048_LOCUS14977</name>
</gene>